<organism evidence="3 4">
    <name type="scientific">Sphaerobacter thermophilus (strain ATCC 49802 / DSM 20745 / KCCM 41009 / NCIMB 13125 / S 6022)</name>
    <dbReference type="NCBI Taxonomy" id="479434"/>
    <lineage>
        <taxon>Bacteria</taxon>
        <taxon>Pseudomonadati</taxon>
        <taxon>Thermomicrobiota</taxon>
        <taxon>Thermomicrobia</taxon>
        <taxon>Sphaerobacterales</taxon>
        <taxon>Sphaerobacterineae</taxon>
        <taxon>Sphaerobacteraceae</taxon>
        <taxon>Sphaerobacter</taxon>
    </lineage>
</organism>
<gene>
    <name evidence="3" type="ordered locus">Sthe_2774</name>
</gene>
<dbReference type="Proteomes" id="UP000002027">
    <property type="component" value="Chromosome 2"/>
</dbReference>
<dbReference type="eggNOG" id="ENOG502Z7UK">
    <property type="taxonomic scope" value="Bacteria"/>
</dbReference>
<name>D1C8P5_SPHTD</name>
<feature type="transmembrane region" description="Helical" evidence="2">
    <location>
        <begin position="591"/>
        <end position="608"/>
    </location>
</feature>
<reference evidence="4" key="1">
    <citation type="submission" date="2009-11" db="EMBL/GenBank/DDBJ databases">
        <title>The complete chromosome 2 of Sphaerobacter thermophilus DSM 20745.</title>
        <authorList>
            <person name="Lucas S."/>
            <person name="Copeland A."/>
            <person name="Lapidus A."/>
            <person name="Glavina del Rio T."/>
            <person name="Dalin E."/>
            <person name="Tice H."/>
            <person name="Bruce D."/>
            <person name="Goodwin L."/>
            <person name="Pitluck S."/>
            <person name="Kyrpides N."/>
            <person name="Mavromatis K."/>
            <person name="Ivanova N."/>
            <person name="Mikhailova N."/>
            <person name="LaButti K.M."/>
            <person name="Clum A."/>
            <person name="Sun H.I."/>
            <person name="Brettin T."/>
            <person name="Detter J.C."/>
            <person name="Han C."/>
            <person name="Larimer F."/>
            <person name="Land M."/>
            <person name="Hauser L."/>
            <person name="Markowitz V."/>
            <person name="Cheng J.F."/>
            <person name="Hugenholtz P."/>
            <person name="Woyke T."/>
            <person name="Wu D."/>
            <person name="Steenblock K."/>
            <person name="Schneider S."/>
            <person name="Pukall R."/>
            <person name="Goeker M."/>
            <person name="Klenk H.P."/>
            <person name="Eisen J.A."/>
        </authorList>
    </citation>
    <scope>NUCLEOTIDE SEQUENCE [LARGE SCALE GENOMIC DNA]</scope>
    <source>
        <strain evidence="4">ATCC 49802 / DSM 20745 / S 6022</strain>
    </source>
</reference>
<dbReference type="InParanoid" id="D1C8P5"/>
<dbReference type="AlphaFoldDB" id="D1C8P5"/>
<dbReference type="OrthoDB" id="144586at2"/>
<dbReference type="PANTHER" id="PTHR48174">
    <property type="entry name" value="DUF946 FAMILY PROTEIN"/>
    <property type="match status" value="1"/>
</dbReference>
<keyword evidence="2" id="KW-0812">Transmembrane</keyword>
<dbReference type="PANTHER" id="PTHR48174:SF5">
    <property type="entry name" value="VACUOLAR PROTEIN SORTING-ASSOCIATED PROTEIN 62"/>
    <property type="match status" value="1"/>
</dbReference>
<accession>D1C8P5</accession>
<proteinExistence type="predicted"/>
<feature type="transmembrane region" description="Helical" evidence="2">
    <location>
        <begin position="518"/>
        <end position="537"/>
    </location>
</feature>
<keyword evidence="1" id="KW-0175">Coiled coil</keyword>
<feature type="transmembrane region" description="Helical" evidence="2">
    <location>
        <begin position="543"/>
        <end position="560"/>
    </location>
</feature>
<dbReference type="KEGG" id="sti:Sthe_2774"/>
<evidence type="ECO:0000313" key="3">
    <source>
        <dbReference type="EMBL" id="ACZ40188.1"/>
    </source>
</evidence>
<protein>
    <submittedName>
        <fullName evidence="3">Uncharacterized protein</fullName>
    </submittedName>
</protein>
<dbReference type="STRING" id="479434.Sthe_2774"/>
<dbReference type="HOGENOM" id="CLU_456223_0_0_0"/>
<dbReference type="EMBL" id="CP001824">
    <property type="protein sequence ID" value="ACZ40188.1"/>
    <property type="molecule type" value="Genomic_DNA"/>
</dbReference>
<dbReference type="RefSeq" id="WP_012873226.1">
    <property type="nucleotide sequence ID" value="NC_013524.1"/>
</dbReference>
<reference evidence="3 4" key="2">
    <citation type="journal article" date="2010" name="Stand. Genomic Sci.">
        <title>Complete genome sequence of Desulfohalobium retbaense type strain (HR(100)).</title>
        <authorList>
            <person name="Spring S."/>
            <person name="Nolan M."/>
            <person name="Lapidus A."/>
            <person name="Glavina Del Rio T."/>
            <person name="Copeland A."/>
            <person name="Tice H."/>
            <person name="Cheng J.F."/>
            <person name="Lucas S."/>
            <person name="Land M."/>
            <person name="Chen F."/>
            <person name="Bruce D."/>
            <person name="Goodwin L."/>
            <person name="Pitluck S."/>
            <person name="Ivanova N."/>
            <person name="Mavromatis K."/>
            <person name="Mikhailova N."/>
            <person name="Pati A."/>
            <person name="Chen A."/>
            <person name="Palaniappan K."/>
            <person name="Hauser L."/>
            <person name="Chang Y.J."/>
            <person name="Jeffries C.D."/>
            <person name="Munk C."/>
            <person name="Kiss H."/>
            <person name="Chain P."/>
            <person name="Han C."/>
            <person name="Brettin T."/>
            <person name="Detter J.C."/>
            <person name="Schuler E."/>
            <person name="Goker M."/>
            <person name="Rohde M."/>
            <person name="Bristow J."/>
            <person name="Eisen J.A."/>
            <person name="Markowitz V."/>
            <person name="Hugenholtz P."/>
            <person name="Kyrpides N.C."/>
            <person name="Klenk H.P."/>
        </authorList>
    </citation>
    <scope>NUCLEOTIDE SEQUENCE [LARGE SCALE GENOMIC DNA]</scope>
    <source>
        <strain evidence="4">ATCC 49802 / DSM 20745 / S 6022</strain>
    </source>
</reference>
<evidence type="ECO:0000256" key="2">
    <source>
        <dbReference type="SAM" id="Phobius"/>
    </source>
</evidence>
<keyword evidence="2" id="KW-0472">Membrane</keyword>
<evidence type="ECO:0000256" key="1">
    <source>
        <dbReference type="SAM" id="Coils"/>
    </source>
</evidence>
<feature type="coiled-coil region" evidence="1">
    <location>
        <begin position="448"/>
        <end position="482"/>
    </location>
</feature>
<keyword evidence="4" id="KW-1185">Reference proteome</keyword>
<keyword evidence="2" id="KW-1133">Transmembrane helix</keyword>
<evidence type="ECO:0000313" key="4">
    <source>
        <dbReference type="Proteomes" id="UP000002027"/>
    </source>
</evidence>
<sequence length="613" mass="69223">MSAETDLALLRRFEPIARYTRGEQFYPLYVEPYVRRSGLWVRHRNGDSVLLVPPGELTLELLGQQRANGFHSVQFLKLTDPLTVAELATYRLERLRERKEPSEVFHAGQGRLARVGYISRLGAAAFSLSLLARGRVPGDTAAAAALVYEAIRREHPEFRYHGRVVRQAGWVVLQYWFFYVFNDWRTGFFGANDHEADWEMISIYLAESPDGELAPQWVAYASHDYHGDDLRRRWDDPELEKIGEHPVIYVGAGSHASYFAPGEYLTELEVPYLNRVSRVVERVQTVWYERLRQYRANTDSDEQRRGVNLRIPFVDYARGDGLAIGPGQEAEWGEPVLIEPPPSWVSGYRGLWGYHARDPFAGEDAPAGPMYNRDGTQRRSWYDPVGWAGLDKVPTPRDLLPTIYGRISTIRGRQQEALAAIETKQRELQGIGVEIAAMEGQPHLRVAHEAASRRLASLSDEVARLRAQVAADEALLEALTNHAKDLESGMPTDPRAHIRRAARPVSEQQLRAARLAEIWAAVSIGILLIGVVALAYFERQYLFIGLVYAVALFVLIEAAFRGQIGRLITGLTVVLALVSTGVLIFEFFWQVALGLVVLVGLYILTVNLRELRR</sequence>